<dbReference type="PANTHER" id="PTHR14096:SF27">
    <property type="entry name" value="APOLIPOPROTEIN L2"/>
    <property type="match status" value="1"/>
</dbReference>
<comment type="similarity">
    <text evidence="1">Belongs to the apolipoprotein L family.</text>
</comment>
<organism evidence="2 3">
    <name type="scientific">Chinchilla lanigera</name>
    <name type="common">Long-tailed chinchilla</name>
    <name type="synonym">Chinchilla villidera</name>
    <dbReference type="NCBI Taxonomy" id="34839"/>
    <lineage>
        <taxon>Eukaryota</taxon>
        <taxon>Metazoa</taxon>
        <taxon>Chordata</taxon>
        <taxon>Craniata</taxon>
        <taxon>Vertebrata</taxon>
        <taxon>Euteleostomi</taxon>
        <taxon>Mammalia</taxon>
        <taxon>Eutheria</taxon>
        <taxon>Euarchontoglires</taxon>
        <taxon>Glires</taxon>
        <taxon>Rodentia</taxon>
        <taxon>Hystricomorpha</taxon>
        <taxon>Chinchillidae</taxon>
        <taxon>Chinchilla</taxon>
    </lineage>
</organism>
<dbReference type="OMA" id="THNAVLM"/>
<evidence type="ECO:0000256" key="1">
    <source>
        <dbReference type="ARBA" id="ARBA00010090"/>
    </source>
</evidence>
<evidence type="ECO:0008006" key="4">
    <source>
        <dbReference type="Google" id="ProtNLM"/>
    </source>
</evidence>
<name>A0A8C2YU56_CHILA</name>
<proteinExistence type="inferred from homology"/>
<dbReference type="PANTHER" id="PTHR14096">
    <property type="entry name" value="APOLIPOPROTEIN L"/>
    <property type="match status" value="1"/>
</dbReference>
<sequence>TPCTRCYSHTITLSSNLILFSSQLDSNSFIEDVVKCLLNTVSKEDLQQLLTQDEAWDSVKTEAELSREEADELREALKKHTAHTAVEDKDRLQEVQQAKERTLAAFPKLKEEVRKDIEKLRALADQLDQVHRDCTLSSVVAGSTTAASAVLGILGFALAPFTAGASLVLSGAGTVLGLASGVTSISTSIVDYSKTSSTAGEAKSLVSNIMCKLTRFMQDIGNFPPKVVSSTENWSQHLKDIGKTIGSIKQAKGDHNLIISAQYGMLIKNICLGSCNQLNTAVRPFLQVMSMARKALRVVSMAFFVIDMIDLANNSKHLQEGAKSEYAEELRKVAAALQSHLEDLEEMFRLK</sequence>
<evidence type="ECO:0000313" key="3">
    <source>
        <dbReference type="Proteomes" id="UP000694398"/>
    </source>
</evidence>
<dbReference type="AlphaFoldDB" id="A0A8C2YU56"/>
<reference evidence="2" key="2">
    <citation type="submission" date="2025-09" db="UniProtKB">
        <authorList>
            <consortium name="Ensembl"/>
        </authorList>
    </citation>
    <scope>IDENTIFICATION</scope>
</reference>
<dbReference type="GO" id="GO:0008289">
    <property type="term" value="F:lipid binding"/>
    <property type="evidence" value="ECO:0007669"/>
    <property type="project" value="InterPro"/>
</dbReference>
<dbReference type="Pfam" id="PF05461">
    <property type="entry name" value="ApoL"/>
    <property type="match status" value="1"/>
</dbReference>
<keyword evidence="3" id="KW-1185">Reference proteome</keyword>
<accession>A0A8C2YU56</accession>
<dbReference type="GeneTree" id="ENSGT01030000234599"/>
<reference evidence="2" key="1">
    <citation type="submission" date="2025-08" db="UniProtKB">
        <authorList>
            <consortium name="Ensembl"/>
        </authorList>
    </citation>
    <scope>IDENTIFICATION</scope>
</reference>
<dbReference type="GO" id="GO:0016020">
    <property type="term" value="C:membrane"/>
    <property type="evidence" value="ECO:0007669"/>
    <property type="project" value="TreeGrafter"/>
</dbReference>
<dbReference type="InterPro" id="IPR008405">
    <property type="entry name" value="ApoL"/>
</dbReference>
<dbReference type="GO" id="GO:0006869">
    <property type="term" value="P:lipid transport"/>
    <property type="evidence" value="ECO:0007669"/>
    <property type="project" value="InterPro"/>
</dbReference>
<dbReference type="GO" id="GO:0005576">
    <property type="term" value="C:extracellular region"/>
    <property type="evidence" value="ECO:0007669"/>
    <property type="project" value="InterPro"/>
</dbReference>
<dbReference type="GO" id="GO:0042157">
    <property type="term" value="P:lipoprotein metabolic process"/>
    <property type="evidence" value="ECO:0007669"/>
    <property type="project" value="InterPro"/>
</dbReference>
<evidence type="ECO:0000313" key="2">
    <source>
        <dbReference type="Ensembl" id="ENSCLAP00000023540.1"/>
    </source>
</evidence>
<dbReference type="Proteomes" id="UP000694398">
    <property type="component" value="Unassembled WGS sequence"/>
</dbReference>
<dbReference type="Ensembl" id="ENSCLAT00000023763.1">
    <property type="protein sequence ID" value="ENSCLAP00000023540.1"/>
    <property type="gene ID" value="ENSCLAG00000016144.1"/>
</dbReference>
<protein>
    <recommendedName>
        <fullName evidence="4">Apolipoprotein L3</fullName>
    </recommendedName>
</protein>